<evidence type="ECO:0000256" key="8">
    <source>
        <dbReference type="NCBIfam" id="TIGR00019"/>
    </source>
</evidence>
<dbReference type="Pfam" id="PF00472">
    <property type="entry name" value="RF-1"/>
    <property type="match status" value="1"/>
</dbReference>
<evidence type="ECO:0000256" key="4">
    <source>
        <dbReference type="ARBA" id="ARBA00022481"/>
    </source>
</evidence>
<evidence type="ECO:0000313" key="11">
    <source>
        <dbReference type="Proteomes" id="UP000248311"/>
    </source>
</evidence>
<evidence type="ECO:0000256" key="7">
    <source>
        <dbReference type="HAMAP-Rule" id="MF_00093"/>
    </source>
</evidence>
<dbReference type="HAMAP" id="MF_00093">
    <property type="entry name" value="Rel_fac_1"/>
    <property type="match status" value="1"/>
</dbReference>
<dbReference type="OrthoDB" id="9806673at2"/>
<evidence type="ECO:0000256" key="5">
    <source>
        <dbReference type="ARBA" id="ARBA00022490"/>
    </source>
</evidence>
<comment type="caution">
    <text evidence="10">The sequence shown here is derived from an EMBL/GenBank/DDBJ whole genome shotgun (WGS) entry which is preliminary data.</text>
</comment>
<dbReference type="InterPro" id="IPR000352">
    <property type="entry name" value="Pep_chain_release_fac_I"/>
</dbReference>
<dbReference type="Pfam" id="PF03462">
    <property type="entry name" value="PCRF"/>
    <property type="match status" value="1"/>
</dbReference>
<dbReference type="InterPro" id="IPR005139">
    <property type="entry name" value="PCRF"/>
</dbReference>
<dbReference type="PANTHER" id="PTHR43804">
    <property type="entry name" value="LD18447P"/>
    <property type="match status" value="1"/>
</dbReference>
<dbReference type="Gene3D" id="3.30.70.1660">
    <property type="match status" value="2"/>
</dbReference>
<protein>
    <recommendedName>
        <fullName evidence="7 8">Peptide chain release factor 1</fullName>
        <shortName evidence="7">RF-1</shortName>
    </recommendedName>
</protein>
<dbReference type="PROSITE" id="PS00745">
    <property type="entry name" value="RF_PROK_I"/>
    <property type="match status" value="1"/>
</dbReference>
<dbReference type="GO" id="GO:0016149">
    <property type="term" value="F:translation release factor activity, codon specific"/>
    <property type="evidence" value="ECO:0007669"/>
    <property type="project" value="UniProtKB-UniRule"/>
</dbReference>
<dbReference type="SMART" id="SM00937">
    <property type="entry name" value="PCRF"/>
    <property type="match status" value="1"/>
</dbReference>
<dbReference type="Proteomes" id="UP000248311">
    <property type="component" value="Unassembled WGS sequence"/>
</dbReference>
<comment type="PTM">
    <text evidence="7">Methylated by PrmC. Methylation increases the termination efficiency of RF1.</text>
</comment>
<dbReference type="InterPro" id="IPR004373">
    <property type="entry name" value="RF-1"/>
</dbReference>
<comment type="function">
    <text evidence="1 7">Peptide chain release factor 1 directs the termination of translation in response to the peptide chain termination codons UAG and UAA.</text>
</comment>
<dbReference type="InterPro" id="IPR050057">
    <property type="entry name" value="Prokaryotic/Mito_RF"/>
</dbReference>
<comment type="subcellular location">
    <subcellularLocation>
        <location evidence="2 7">Cytoplasm</location>
    </subcellularLocation>
</comment>
<name>A0A318SNX4_9RHOB</name>
<dbReference type="NCBIfam" id="NF001859">
    <property type="entry name" value="PRK00591.1"/>
    <property type="match status" value="1"/>
</dbReference>
<evidence type="ECO:0000256" key="2">
    <source>
        <dbReference type="ARBA" id="ARBA00004496"/>
    </source>
</evidence>
<dbReference type="SUPFAM" id="SSF75620">
    <property type="entry name" value="Release factor"/>
    <property type="match status" value="1"/>
</dbReference>
<dbReference type="Gene3D" id="6.10.140.1950">
    <property type="match status" value="1"/>
</dbReference>
<evidence type="ECO:0000259" key="9">
    <source>
        <dbReference type="PROSITE" id="PS00745"/>
    </source>
</evidence>
<evidence type="ECO:0000256" key="1">
    <source>
        <dbReference type="ARBA" id="ARBA00002986"/>
    </source>
</evidence>
<dbReference type="FunFam" id="3.30.70.1660:FF:000004">
    <property type="entry name" value="Peptide chain release factor 1"/>
    <property type="match status" value="1"/>
</dbReference>
<organism evidence="10 11">
    <name type="scientific">Pseudoroseicyclus aestuarii</name>
    <dbReference type="NCBI Taxonomy" id="1795041"/>
    <lineage>
        <taxon>Bacteria</taxon>
        <taxon>Pseudomonadati</taxon>
        <taxon>Pseudomonadota</taxon>
        <taxon>Alphaproteobacteria</taxon>
        <taxon>Rhodobacterales</taxon>
        <taxon>Paracoccaceae</taxon>
        <taxon>Pseudoroseicyclus</taxon>
    </lineage>
</organism>
<dbReference type="FunFam" id="3.30.160.20:FF:000004">
    <property type="entry name" value="Peptide chain release factor 1"/>
    <property type="match status" value="1"/>
</dbReference>
<gene>
    <name evidence="7" type="primary">prfA</name>
    <name evidence="10" type="ORF">DFP88_10468</name>
</gene>
<evidence type="ECO:0000313" key="10">
    <source>
        <dbReference type="EMBL" id="PYE82315.1"/>
    </source>
</evidence>
<evidence type="ECO:0000256" key="3">
    <source>
        <dbReference type="ARBA" id="ARBA00010835"/>
    </source>
</evidence>
<dbReference type="RefSeq" id="WP_110814968.1">
    <property type="nucleotide sequence ID" value="NZ_QJTE01000004.1"/>
</dbReference>
<dbReference type="InterPro" id="IPR045853">
    <property type="entry name" value="Pep_chain_release_fac_I_sf"/>
</dbReference>
<dbReference type="Gene3D" id="3.30.160.20">
    <property type="match status" value="1"/>
</dbReference>
<keyword evidence="5 7" id="KW-0963">Cytoplasm</keyword>
<accession>A0A318SNX4</accession>
<dbReference type="AlphaFoldDB" id="A0A318SNX4"/>
<reference evidence="10 11" key="1">
    <citation type="submission" date="2018-06" db="EMBL/GenBank/DDBJ databases">
        <title>Genomic Encyclopedia of Type Strains, Phase III (KMG-III): the genomes of soil and plant-associated and newly described type strains.</title>
        <authorList>
            <person name="Whitman W."/>
        </authorList>
    </citation>
    <scope>NUCLEOTIDE SEQUENCE [LARGE SCALE GENOMIC DNA]</scope>
    <source>
        <strain evidence="10 11">CECT 9025</strain>
    </source>
</reference>
<dbReference type="GO" id="GO:0005829">
    <property type="term" value="C:cytosol"/>
    <property type="evidence" value="ECO:0007669"/>
    <property type="project" value="UniProtKB-ARBA"/>
</dbReference>
<keyword evidence="4 7" id="KW-0488">Methylation</keyword>
<keyword evidence="11" id="KW-1185">Reference proteome</keyword>
<comment type="similarity">
    <text evidence="3 7">Belongs to the prokaryotic/mitochondrial release factor family.</text>
</comment>
<evidence type="ECO:0000256" key="6">
    <source>
        <dbReference type="ARBA" id="ARBA00022917"/>
    </source>
</evidence>
<feature type="modified residue" description="N5-methylglutamine" evidence="7">
    <location>
        <position position="228"/>
    </location>
</feature>
<feature type="domain" description="Prokaryotic-type class I peptide chain release factors" evidence="9">
    <location>
        <begin position="221"/>
        <end position="237"/>
    </location>
</feature>
<keyword evidence="6 7" id="KW-0648">Protein biosynthesis</keyword>
<dbReference type="EMBL" id="QJTE01000004">
    <property type="protein sequence ID" value="PYE82315.1"/>
    <property type="molecule type" value="Genomic_DNA"/>
</dbReference>
<proteinExistence type="inferred from homology"/>
<dbReference type="FunFam" id="3.30.70.1660:FF:000002">
    <property type="entry name" value="Peptide chain release factor 1"/>
    <property type="match status" value="1"/>
</dbReference>
<sequence length="350" mass="38438">MIAQDKLDQIAGRFEFLEAKMATGAGADYAALSREYSELRPVVETARAHARLSTEIAEAEAMLAEPDMRALAEDELPQLRRRLEEAEAALRLALLPKDAADARPAMIEIRPGTGGDEAALFAADLMRMYQRYAEARGYRWEVIEEQATELGGLKEAVIRVNGDGVFARLKYESGVHRVQRVPETESGGRIHTSAATVAVLPEAEAVDIEIAPGDIRIDTMRASGAGGQHVNTTDSAVRITHIPSGIVVTSSQKSQHRNRELAMEVLRSRLFDLERSRVDGERSADRRAQVGSGDRSERIRTYNFPQGRLTDHRINLTLYRLDAVLAGDLDEIIDALTAEAQAALLAEVEA</sequence>
<dbReference type="PANTHER" id="PTHR43804:SF7">
    <property type="entry name" value="LD18447P"/>
    <property type="match status" value="1"/>
</dbReference>
<dbReference type="NCBIfam" id="TIGR00019">
    <property type="entry name" value="prfA"/>
    <property type="match status" value="1"/>
</dbReference>